<organism evidence="1 2">
    <name type="scientific">Leifsonia aquatica ATCC 14665</name>
    <dbReference type="NCBI Taxonomy" id="1358026"/>
    <lineage>
        <taxon>Bacteria</taxon>
        <taxon>Bacillati</taxon>
        <taxon>Actinomycetota</taxon>
        <taxon>Actinomycetes</taxon>
        <taxon>Micrococcales</taxon>
        <taxon>Microbacteriaceae</taxon>
        <taxon>Leifsonia</taxon>
    </lineage>
</organism>
<dbReference type="HOGENOM" id="CLU_2437213_0_0_11"/>
<protein>
    <submittedName>
        <fullName evidence="1">Uncharacterized protein</fullName>
    </submittedName>
</protein>
<sequence>MIGPDHASLRILLSMFDRGTRSDDGRIEVIAGDVDITGIVGASRSGQLLDPLDVRVNVLLLLGLTVAPGTIRAIFAREFIVCQRGGVVSC</sequence>
<accession>U2T7T7</accession>
<name>U2T7T7_LEIAQ</name>
<dbReference type="AlphaFoldDB" id="U2T7T7"/>
<gene>
    <name evidence="1" type="ORF">N136_00091</name>
</gene>
<dbReference type="EMBL" id="AWVQ01000009">
    <property type="protein sequence ID" value="ERK73533.1"/>
    <property type="molecule type" value="Genomic_DNA"/>
</dbReference>
<proteinExistence type="predicted"/>
<evidence type="ECO:0000313" key="2">
    <source>
        <dbReference type="Proteomes" id="UP000016605"/>
    </source>
</evidence>
<reference evidence="1 2" key="1">
    <citation type="submission" date="2013-08" db="EMBL/GenBank/DDBJ databases">
        <authorList>
            <person name="Weinstock G."/>
            <person name="Sodergren E."/>
            <person name="Wylie T."/>
            <person name="Fulton L."/>
            <person name="Fulton R."/>
            <person name="Fronick C."/>
            <person name="O'Laughlin M."/>
            <person name="Godfrey J."/>
            <person name="Miner T."/>
            <person name="Herter B."/>
            <person name="Appelbaum E."/>
            <person name="Cordes M."/>
            <person name="Lek S."/>
            <person name="Wollam A."/>
            <person name="Pepin K.H."/>
            <person name="Palsikar V.B."/>
            <person name="Mitreva M."/>
            <person name="Wilson R.K."/>
        </authorList>
    </citation>
    <scope>NUCLEOTIDE SEQUENCE [LARGE SCALE GENOMIC DNA]</scope>
    <source>
        <strain evidence="1 2">ATCC 14665</strain>
    </source>
</reference>
<evidence type="ECO:0000313" key="1">
    <source>
        <dbReference type="EMBL" id="ERK73533.1"/>
    </source>
</evidence>
<dbReference type="Proteomes" id="UP000016605">
    <property type="component" value="Unassembled WGS sequence"/>
</dbReference>
<comment type="caution">
    <text evidence="1">The sequence shown here is derived from an EMBL/GenBank/DDBJ whole genome shotgun (WGS) entry which is preliminary data.</text>
</comment>